<evidence type="ECO:0000313" key="2">
    <source>
        <dbReference type="Proteomes" id="UP000006860"/>
    </source>
</evidence>
<proteinExistence type="predicted"/>
<reference evidence="2" key="1">
    <citation type="submission" date="2011-02" db="EMBL/GenBank/DDBJ databases">
        <title>The complete genome of Planctomyces brasiliensis DSM 5305.</title>
        <authorList>
            <person name="Lucas S."/>
            <person name="Copeland A."/>
            <person name="Lapidus A."/>
            <person name="Bruce D."/>
            <person name="Goodwin L."/>
            <person name="Pitluck S."/>
            <person name="Kyrpides N."/>
            <person name="Mavromatis K."/>
            <person name="Pagani I."/>
            <person name="Ivanova N."/>
            <person name="Ovchinnikova G."/>
            <person name="Lu M."/>
            <person name="Detter J.C."/>
            <person name="Han C."/>
            <person name="Land M."/>
            <person name="Hauser L."/>
            <person name="Markowitz V."/>
            <person name="Cheng J.-F."/>
            <person name="Hugenholtz P."/>
            <person name="Woyke T."/>
            <person name="Wu D."/>
            <person name="Tindall B."/>
            <person name="Pomrenke H.G."/>
            <person name="Brambilla E."/>
            <person name="Klenk H.-P."/>
            <person name="Eisen J.A."/>
        </authorList>
    </citation>
    <scope>NUCLEOTIDE SEQUENCE [LARGE SCALE GENOMIC DNA]</scope>
    <source>
        <strain evidence="2">ATCC 49424 / DSM 5305 / JCM 21570 / NBRC 103401 / IFAM 1448</strain>
    </source>
</reference>
<gene>
    <name evidence="1" type="ordered locus">Plabr_3779</name>
</gene>
<dbReference type="KEGG" id="pbs:Plabr_3779"/>
<dbReference type="STRING" id="756272.Plabr_3779"/>
<evidence type="ECO:0000313" key="1">
    <source>
        <dbReference type="EMBL" id="ADY61368.1"/>
    </source>
</evidence>
<protein>
    <submittedName>
        <fullName evidence="1">Uncharacterized protein</fullName>
    </submittedName>
</protein>
<keyword evidence="2" id="KW-1185">Reference proteome</keyword>
<organism evidence="1 2">
    <name type="scientific">Rubinisphaera brasiliensis (strain ATCC 49424 / DSM 5305 / JCM 21570 / IAM 15109 / NBRC 103401 / IFAM 1448)</name>
    <name type="common">Planctomyces brasiliensis</name>
    <dbReference type="NCBI Taxonomy" id="756272"/>
    <lineage>
        <taxon>Bacteria</taxon>
        <taxon>Pseudomonadati</taxon>
        <taxon>Planctomycetota</taxon>
        <taxon>Planctomycetia</taxon>
        <taxon>Planctomycetales</taxon>
        <taxon>Planctomycetaceae</taxon>
        <taxon>Rubinisphaera</taxon>
    </lineage>
</organism>
<accession>F0SS30</accession>
<dbReference type="RefSeq" id="WP_013630087.1">
    <property type="nucleotide sequence ID" value="NC_015174.1"/>
</dbReference>
<name>F0SS30_RUBBR</name>
<dbReference type="Proteomes" id="UP000006860">
    <property type="component" value="Chromosome"/>
</dbReference>
<dbReference type="EMBL" id="CP002546">
    <property type="protein sequence ID" value="ADY61368.1"/>
    <property type="molecule type" value="Genomic_DNA"/>
</dbReference>
<sequence length="49" mass="5474">MNRKHHLLRFFAPALLAVIIGLSTATTEEGYRSSYYKNGKIHVNVLGDA</sequence>
<dbReference type="AlphaFoldDB" id="F0SS30"/>
<dbReference type="HOGENOM" id="CLU_3140291_0_0_0"/>